<keyword evidence="2" id="KW-1185">Reference proteome</keyword>
<evidence type="ECO:0008006" key="3">
    <source>
        <dbReference type="Google" id="ProtNLM"/>
    </source>
</evidence>
<gene>
    <name evidence="1" type="ORF">HNR61_007671</name>
</gene>
<comment type="caution">
    <text evidence="1">The sequence shown here is derived from an EMBL/GenBank/DDBJ whole genome shotgun (WGS) entry which is preliminary data.</text>
</comment>
<dbReference type="RefSeq" id="WP_182847947.1">
    <property type="nucleotide sequence ID" value="NZ_JACJIA010000014.1"/>
</dbReference>
<protein>
    <recommendedName>
        <fullName evidence="3">DUF559 domain-containing protein</fullName>
    </recommendedName>
</protein>
<accession>A0A7W3LXE1</accession>
<evidence type="ECO:0000313" key="2">
    <source>
        <dbReference type="Proteomes" id="UP000572680"/>
    </source>
</evidence>
<proteinExistence type="predicted"/>
<dbReference type="EMBL" id="JACJIA010000014">
    <property type="protein sequence ID" value="MBA8955989.1"/>
    <property type="molecule type" value="Genomic_DNA"/>
</dbReference>
<name>A0A7W3LXE1_ACTNM</name>
<sequence>MRGDRSLKLAGYEVFRFGTAELEEVRSAEGVLREFFAALYREFKVTPT</sequence>
<evidence type="ECO:0000313" key="1">
    <source>
        <dbReference type="EMBL" id="MBA8955989.1"/>
    </source>
</evidence>
<reference evidence="1 2" key="1">
    <citation type="submission" date="2020-08" db="EMBL/GenBank/DDBJ databases">
        <title>Genomic Encyclopedia of Type Strains, Phase IV (KMG-IV): sequencing the most valuable type-strain genomes for metagenomic binning, comparative biology and taxonomic classification.</title>
        <authorList>
            <person name="Goeker M."/>
        </authorList>
    </citation>
    <scope>NUCLEOTIDE SEQUENCE [LARGE SCALE GENOMIC DNA]</scope>
    <source>
        <strain evidence="1 2">DSM 44197</strain>
    </source>
</reference>
<dbReference type="AlphaFoldDB" id="A0A7W3LXE1"/>
<organism evidence="1 2">
    <name type="scientific">Actinomadura namibiensis</name>
    <dbReference type="NCBI Taxonomy" id="182080"/>
    <lineage>
        <taxon>Bacteria</taxon>
        <taxon>Bacillati</taxon>
        <taxon>Actinomycetota</taxon>
        <taxon>Actinomycetes</taxon>
        <taxon>Streptosporangiales</taxon>
        <taxon>Thermomonosporaceae</taxon>
        <taxon>Actinomadura</taxon>
    </lineage>
</organism>
<dbReference type="Proteomes" id="UP000572680">
    <property type="component" value="Unassembled WGS sequence"/>
</dbReference>